<evidence type="ECO:0008006" key="4">
    <source>
        <dbReference type="Google" id="ProtNLM"/>
    </source>
</evidence>
<protein>
    <recommendedName>
        <fullName evidence="4">Transaldolase</fullName>
    </recommendedName>
</protein>
<accession>A0A9P5XZ05</accession>
<dbReference type="GO" id="GO:0004801">
    <property type="term" value="F:transaldolase activity"/>
    <property type="evidence" value="ECO:0007669"/>
    <property type="project" value="TreeGrafter"/>
</dbReference>
<dbReference type="InterPro" id="IPR013785">
    <property type="entry name" value="Aldolase_TIM"/>
</dbReference>
<evidence type="ECO:0000256" key="1">
    <source>
        <dbReference type="ARBA" id="ARBA00023270"/>
    </source>
</evidence>
<feature type="non-terminal residue" evidence="2">
    <location>
        <position position="1"/>
    </location>
</feature>
<dbReference type="SUPFAM" id="SSF51569">
    <property type="entry name" value="Aldolase"/>
    <property type="match status" value="1"/>
</dbReference>
<dbReference type="PANTHER" id="PTHR10683">
    <property type="entry name" value="TRANSALDOLASE"/>
    <property type="match status" value="1"/>
</dbReference>
<keyword evidence="3" id="KW-1185">Reference proteome</keyword>
<comment type="caution">
    <text evidence="2">The sequence shown here is derived from an EMBL/GenBank/DDBJ whole genome shotgun (WGS) entry which is preliminary data.</text>
</comment>
<dbReference type="Pfam" id="PF00923">
    <property type="entry name" value="TAL_FSA"/>
    <property type="match status" value="1"/>
</dbReference>
<evidence type="ECO:0000313" key="3">
    <source>
        <dbReference type="Proteomes" id="UP000807353"/>
    </source>
</evidence>
<organism evidence="2 3">
    <name type="scientific">Collybia nuda</name>
    <dbReference type="NCBI Taxonomy" id="64659"/>
    <lineage>
        <taxon>Eukaryota</taxon>
        <taxon>Fungi</taxon>
        <taxon>Dikarya</taxon>
        <taxon>Basidiomycota</taxon>
        <taxon>Agaricomycotina</taxon>
        <taxon>Agaricomycetes</taxon>
        <taxon>Agaricomycetidae</taxon>
        <taxon>Agaricales</taxon>
        <taxon>Tricholomatineae</taxon>
        <taxon>Clitocybaceae</taxon>
        <taxon>Collybia</taxon>
    </lineage>
</organism>
<dbReference type="OrthoDB" id="2015515at2759"/>
<dbReference type="EMBL" id="MU150345">
    <property type="protein sequence ID" value="KAF9458266.1"/>
    <property type="molecule type" value="Genomic_DNA"/>
</dbReference>
<dbReference type="AlphaFoldDB" id="A0A9P5XZ05"/>
<reference evidence="2" key="1">
    <citation type="submission" date="2020-11" db="EMBL/GenBank/DDBJ databases">
        <authorList>
            <consortium name="DOE Joint Genome Institute"/>
            <person name="Ahrendt S."/>
            <person name="Riley R."/>
            <person name="Andreopoulos W."/>
            <person name="Labutti K."/>
            <person name="Pangilinan J."/>
            <person name="Ruiz-Duenas F.J."/>
            <person name="Barrasa J.M."/>
            <person name="Sanchez-Garcia M."/>
            <person name="Camarero S."/>
            <person name="Miyauchi S."/>
            <person name="Serrano A."/>
            <person name="Linde D."/>
            <person name="Babiker R."/>
            <person name="Drula E."/>
            <person name="Ayuso-Fernandez I."/>
            <person name="Pacheco R."/>
            <person name="Padilla G."/>
            <person name="Ferreira P."/>
            <person name="Barriuso J."/>
            <person name="Kellner H."/>
            <person name="Castanera R."/>
            <person name="Alfaro M."/>
            <person name="Ramirez L."/>
            <person name="Pisabarro A.G."/>
            <person name="Kuo A."/>
            <person name="Tritt A."/>
            <person name="Lipzen A."/>
            <person name="He G."/>
            <person name="Yan M."/>
            <person name="Ng V."/>
            <person name="Cullen D."/>
            <person name="Martin F."/>
            <person name="Rosso M.-N."/>
            <person name="Henrissat B."/>
            <person name="Hibbett D."/>
            <person name="Martinez A.T."/>
            <person name="Grigoriev I.V."/>
        </authorList>
    </citation>
    <scope>NUCLEOTIDE SEQUENCE</scope>
    <source>
        <strain evidence="2">CBS 247.69</strain>
    </source>
</reference>
<keyword evidence="1" id="KW-0704">Schiff base</keyword>
<proteinExistence type="predicted"/>
<dbReference type="GO" id="GO:0005975">
    <property type="term" value="P:carbohydrate metabolic process"/>
    <property type="evidence" value="ECO:0007669"/>
    <property type="project" value="InterPro"/>
</dbReference>
<dbReference type="PANTHER" id="PTHR10683:SF18">
    <property type="entry name" value="TRANSALDOLASE"/>
    <property type="match status" value="1"/>
</dbReference>
<sequence>MTMERLLFEIGYAIRDRVNRPHITFVDPRKYHDKLYMINNARRLVKYYKEKGIHKSQTIVSIPATHEGVAAAKWLEEEDDIHTNLYLVSGLMHAAACAEAGATSITIPVGRLLNSQERKRKTAYEDLQAHPGIETIQSIIVYFKLHDIRCRVIGSEFRTLSEIGPLGDFDAICVTKDQADRLKWSQVPITSPSVDSSASLRARQAQYPTKLLGTESGFLNAMSLDTRNTVTSTLFTALGEMKAQMDDLEAIVATEVHRQFELLTLDLRSLYRRRSKSRRSEDENHRMISRDVMPVDNLPKRNLAKALNIGGPSPEQDEEEVF</sequence>
<dbReference type="Proteomes" id="UP000807353">
    <property type="component" value="Unassembled WGS sequence"/>
</dbReference>
<evidence type="ECO:0000313" key="2">
    <source>
        <dbReference type="EMBL" id="KAF9458266.1"/>
    </source>
</evidence>
<gene>
    <name evidence="2" type="ORF">BDZ94DRAFT_1226563</name>
</gene>
<dbReference type="InterPro" id="IPR001585">
    <property type="entry name" value="TAL/FSA"/>
</dbReference>
<name>A0A9P5XZ05_9AGAR</name>
<dbReference type="Gene3D" id="3.20.20.70">
    <property type="entry name" value="Aldolase class I"/>
    <property type="match status" value="1"/>
</dbReference>